<proteinExistence type="predicted"/>
<feature type="non-terminal residue" evidence="1">
    <location>
        <position position="387"/>
    </location>
</feature>
<gene>
    <name evidence="1" type="ORF">OFUS_LOCUS20496</name>
</gene>
<comment type="caution">
    <text evidence="1">The sequence shown here is derived from an EMBL/GenBank/DDBJ whole genome shotgun (WGS) entry which is preliminary data.</text>
</comment>
<evidence type="ECO:0000313" key="2">
    <source>
        <dbReference type="Proteomes" id="UP000749559"/>
    </source>
</evidence>
<keyword evidence="2" id="KW-1185">Reference proteome</keyword>
<sequence>FNNKSSSMLAVLSFGWFLLGLCLGEVDIILDDVDCTNQHGFKPVGFLASSYKDCVFVVCDGSNPDPGRVKYPWGCNTKFQVNDPYNEPGGPLKWPGDCPTDLSVRQCLAYTTQLCKLEESTQDNVACGPTFAELKGEGGGESQDAASLSDDYVIFGDPHIYQGLVNISGTPAGKQYIRYRVEGTPETWYTFWEHYWTETIVDCLIISDAPGSPMRFVSKLIVRTTVRDINIEIVNRNELRVTLGDLYEWGYGVVNIDESLARDHVNITAPDEFKISVQAVERHLRIHINAIHIVEDNIGGILGDFEKKANRIQASPDYSSHSLVHVDGTLHPVITPKLIHKFRCDGNGIDWKQCWQFDNLANIVDINNFISNGDPTPDYYSYNNNYY</sequence>
<name>A0A8J1TVU9_OWEFU</name>
<dbReference type="EMBL" id="CAIIXF020000010">
    <property type="protein sequence ID" value="CAH1796042.1"/>
    <property type="molecule type" value="Genomic_DNA"/>
</dbReference>
<reference evidence="1" key="1">
    <citation type="submission" date="2022-03" db="EMBL/GenBank/DDBJ databases">
        <authorList>
            <person name="Martin C."/>
        </authorList>
    </citation>
    <scope>NUCLEOTIDE SEQUENCE</scope>
</reference>
<dbReference type="AlphaFoldDB" id="A0A8J1TVU9"/>
<accession>A0A8J1TVU9</accession>
<dbReference type="Proteomes" id="UP000749559">
    <property type="component" value="Unassembled WGS sequence"/>
</dbReference>
<protein>
    <submittedName>
        <fullName evidence="1">Uncharacterized protein</fullName>
    </submittedName>
</protein>
<evidence type="ECO:0000313" key="1">
    <source>
        <dbReference type="EMBL" id="CAH1796042.1"/>
    </source>
</evidence>
<organism evidence="1 2">
    <name type="scientific">Owenia fusiformis</name>
    <name type="common">Polychaete worm</name>
    <dbReference type="NCBI Taxonomy" id="6347"/>
    <lineage>
        <taxon>Eukaryota</taxon>
        <taxon>Metazoa</taxon>
        <taxon>Spiralia</taxon>
        <taxon>Lophotrochozoa</taxon>
        <taxon>Annelida</taxon>
        <taxon>Polychaeta</taxon>
        <taxon>Sedentaria</taxon>
        <taxon>Canalipalpata</taxon>
        <taxon>Sabellida</taxon>
        <taxon>Oweniida</taxon>
        <taxon>Oweniidae</taxon>
        <taxon>Owenia</taxon>
    </lineage>
</organism>